<dbReference type="EMBL" id="JBICBT010000248">
    <property type="protein sequence ID" value="KAL3119390.1"/>
    <property type="molecule type" value="Genomic_DNA"/>
</dbReference>
<keyword evidence="2" id="KW-0812">Transmembrane</keyword>
<evidence type="ECO:0000256" key="1">
    <source>
        <dbReference type="SAM" id="MobiDB-lite"/>
    </source>
</evidence>
<feature type="transmembrane region" description="Helical" evidence="2">
    <location>
        <begin position="141"/>
        <end position="163"/>
    </location>
</feature>
<name>A0ABD2LVW3_9BILA</name>
<gene>
    <name evidence="3" type="ORF">niasHT_003998</name>
</gene>
<accession>A0ABD2LVW3</accession>
<evidence type="ECO:0000256" key="2">
    <source>
        <dbReference type="SAM" id="Phobius"/>
    </source>
</evidence>
<reference evidence="3 4" key="1">
    <citation type="submission" date="2024-10" db="EMBL/GenBank/DDBJ databases">
        <authorList>
            <person name="Kim D."/>
        </authorList>
    </citation>
    <scope>NUCLEOTIDE SEQUENCE [LARGE SCALE GENOMIC DNA]</scope>
    <source>
        <strain evidence="3">BH-2024</strain>
    </source>
</reference>
<proteinExistence type="predicted"/>
<feature type="region of interest" description="Disordered" evidence="1">
    <location>
        <begin position="173"/>
        <end position="198"/>
    </location>
</feature>
<sequence>MQNKISNIADNCEELERGNGDGGGGVDNGQKLWTKQEKDGNLIGGQSNGKAVDTDRLCCRCPIFCPDLSTMLYVPTNMTWIEIDGCICPQADAICVRPEDYTKPVECLNKAHLNAFAQHLAAKPCDNTTALVEKLSISLAAGYPAVTILLVFVLIIQVAIFWLNFMKMRVRQGTPTAPRPRSGTPPARRSRPRPPVRIGEEEVGHPLAVFSVKNMSWSHDTESPMRVRGGRSVRFSPQGL</sequence>
<keyword evidence="2" id="KW-0472">Membrane</keyword>
<keyword evidence="2" id="KW-1133">Transmembrane helix</keyword>
<protein>
    <submittedName>
        <fullName evidence="3">Uncharacterized protein</fullName>
    </submittedName>
</protein>
<dbReference type="AlphaFoldDB" id="A0ABD2LVW3"/>
<comment type="caution">
    <text evidence="3">The sequence shown here is derived from an EMBL/GenBank/DDBJ whole genome shotgun (WGS) entry which is preliminary data.</text>
</comment>
<evidence type="ECO:0000313" key="3">
    <source>
        <dbReference type="EMBL" id="KAL3119390.1"/>
    </source>
</evidence>
<feature type="region of interest" description="Disordered" evidence="1">
    <location>
        <begin position="220"/>
        <end position="240"/>
    </location>
</feature>
<keyword evidence="4" id="KW-1185">Reference proteome</keyword>
<feature type="compositionally biased region" description="Low complexity" evidence="1">
    <location>
        <begin position="173"/>
        <end position="187"/>
    </location>
</feature>
<dbReference type="Proteomes" id="UP001620626">
    <property type="component" value="Unassembled WGS sequence"/>
</dbReference>
<organism evidence="3 4">
    <name type="scientific">Heterodera trifolii</name>
    <dbReference type="NCBI Taxonomy" id="157864"/>
    <lineage>
        <taxon>Eukaryota</taxon>
        <taxon>Metazoa</taxon>
        <taxon>Ecdysozoa</taxon>
        <taxon>Nematoda</taxon>
        <taxon>Chromadorea</taxon>
        <taxon>Rhabditida</taxon>
        <taxon>Tylenchina</taxon>
        <taxon>Tylenchomorpha</taxon>
        <taxon>Tylenchoidea</taxon>
        <taxon>Heteroderidae</taxon>
        <taxon>Heteroderinae</taxon>
        <taxon>Heterodera</taxon>
    </lineage>
</organism>
<evidence type="ECO:0000313" key="4">
    <source>
        <dbReference type="Proteomes" id="UP001620626"/>
    </source>
</evidence>